<dbReference type="Pfam" id="PF12867">
    <property type="entry name" value="DinB_2"/>
    <property type="match status" value="1"/>
</dbReference>
<evidence type="ECO:0000313" key="3">
    <source>
        <dbReference type="EMBL" id="SMB92435.1"/>
    </source>
</evidence>
<feature type="compositionally biased region" description="Basic and acidic residues" evidence="1">
    <location>
        <begin position="85"/>
        <end position="97"/>
    </location>
</feature>
<reference evidence="3 4" key="1">
    <citation type="submission" date="2017-04" db="EMBL/GenBank/DDBJ databases">
        <authorList>
            <person name="Afonso C.L."/>
            <person name="Miller P.J."/>
            <person name="Scott M.A."/>
            <person name="Spackman E."/>
            <person name="Goraichik I."/>
            <person name="Dimitrov K.M."/>
            <person name="Suarez D.L."/>
            <person name="Swayne D.E."/>
        </authorList>
    </citation>
    <scope>NUCLEOTIDE SEQUENCE [LARGE SCALE GENOMIC DNA]</scope>
    <source>
        <strain evidence="3 4">KR-140</strain>
    </source>
</reference>
<dbReference type="Gene3D" id="1.20.120.450">
    <property type="entry name" value="dinb family like domain"/>
    <property type="match status" value="1"/>
</dbReference>
<dbReference type="STRING" id="695939.SAMN00790413_01564"/>
<dbReference type="EMBL" id="FWWU01000009">
    <property type="protein sequence ID" value="SMB92435.1"/>
    <property type="molecule type" value="Genomic_DNA"/>
</dbReference>
<dbReference type="OrthoDB" id="69531at2"/>
<feature type="region of interest" description="Disordered" evidence="1">
    <location>
        <begin position="85"/>
        <end position="111"/>
    </location>
</feature>
<evidence type="ECO:0000256" key="1">
    <source>
        <dbReference type="SAM" id="MobiDB-lite"/>
    </source>
</evidence>
<proteinExistence type="predicted"/>
<dbReference type="Proteomes" id="UP000192582">
    <property type="component" value="Unassembled WGS sequence"/>
</dbReference>
<evidence type="ECO:0000259" key="2">
    <source>
        <dbReference type="Pfam" id="PF12867"/>
    </source>
</evidence>
<feature type="domain" description="DinB-like" evidence="2">
    <location>
        <begin position="40"/>
        <end position="164"/>
    </location>
</feature>
<dbReference type="InterPro" id="IPR034660">
    <property type="entry name" value="DinB/YfiT-like"/>
</dbReference>
<dbReference type="RefSeq" id="WP_084049003.1">
    <property type="nucleotide sequence ID" value="NZ_FWWU01000009.1"/>
</dbReference>
<dbReference type="SUPFAM" id="SSF109854">
    <property type="entry name" value="DinB/YfiT-like putative metalloenzymes"/>
    <property type="match status" value="1"/>
</dbReference>
<gene>
    <name evidence="3" type="ORF">SAMN00790413_01564</name>
</gene>
<keyword evidence="4" id="KW-1185">Reference proteome</keyword>
<dbReference type="InterPro" id="IPR024775">
    <property type="entry name" value="DinB-like"/>
</dbReference>
<protein>
    <submittedName>
        <fullName evidence="3">DinB superfamily protein</fullName>
    </submittedName>
</protein>
<evidence type="ECO:0000313" key="4">
    <source>
        <dbReference type="Proteomes" id="UP000192582"/>
    </source>
</evidence>
<sequence>MHSVNGGQLAQLREAYPTAEVTAERFREELRAFGETARAAVTHWHTRLPEREWSPAQETEHVIRVNENTGRLVQLLLSDRELRAGPEQRGVMKDGKRQAPPGTEPGAGEEFGPLLERHAQAGEVLSALQPEANPARTYFHPFLGQLDGLDWMRMTTWHMAAHRRALRRGLEQLAAESKTS</sequence>
<dbReference type="AlphaFoldDB" id="A0A1W1VGF3"/>
<accession>A0A1W1VGF3</accession>
<name>A0A1W1VGF3_9DEIO</name>
<organism evidence="3 4">
    <name type="scientific">Deinococcus hopiensis KR-140</name>
    <dbReference type="NCBI Taxonomy" id="695939"/>
    <lineage>
        <taxon>Bacteria</taxon>
        <taxon>Thermotogati</taxon>
        <taxon>Deinococcota</taxon>
        <taxon>Deinococci</taxon>
        <taxon>Deinococcales</taxon>
        <taxon>Deinococcaceae</taxon>
        <taxon>Deinococcus</taxon>
    </lineage>
</organism>